<evidence type="ECO:0000256" key="1">
    <source>
        <dbReference type="SAM" id="SignalP"/>
    </source>
</evidence>
<dbReference type="OrthoDB" id="10292662at2759"/>
<reference evidence="2" key="1">
    <citation type="submission" date="2021-04" db="EMBL/GenBank/DDBJ databases">
        <authorList>
            <person name="Chebbi M.A.C M."/>
        </authorList>
    </citation>
    <scope>NUCLEOTIDE SEQUENCE</scope>
</reference>
<name>A0A8J2HMN4_COTCN</name>
<feature type="chain" id="PRO_5035146014" evidence="1">
    <location>
        <begin position="22"/>
        <end position="104"/>
    </location>
</feature>
<comment type="caution">
    <text evidence="2">The sequence shown here is derived from an EMBL/GenBank/DDBJ whole genome shotgun (WGS) entry which is preliminary data.</text>
</comment>
<keyword evidence="1" id="KW-0732">Signal</keyword>
<organism evidence="2 3">
    <name type="scientific">Cotesia congregata</name>
    <name type="common">Parasitoid wasp</name>
    <name type="synonym">Apanteles congregatus</name>
    <dbReference type="NCBI Taxonomy" id="51543"/>
    <lineage>
        <taxon>Eukaryota</taxon>
        <taxon>Metazoa</taxon>
        <taxon>Ecdysozoa</taxon>
        <taxon>Arthropoda</taxon>
        <taxon>Hexapoda</taxon>
        <taxon>Insecta</taxon>
        <taxon>Pterygota</taxon>
        <taxon>Neoptera</taxon>
        <taxon>Endopterygota</taxon>
        <taxon>Hymenoptera</taxon>
        <taxon>Apocrita</taxon>
        <taxon>Ichneumonoidea</taxon>
        <taxon>Braconidae</taxon>
        <taxon>Microgastrinae</taxon>
        <taxon>Cotesia</taxon>
    </lineage>
</organism>
<gene>
    <name evidence="2" type="ORF">HICCMSTLAB_LOCUS11126</name>
</gene>
<sequence length="104" mass="11296">MFCQFLFALLLSLFIYDQVNPAPAKAPILPDVNGMMNKSVADASAALKDAQITAKEIVQDIFNWTNQVGLLTKQLVNFAIDSSQQTGNSMVNFNPDISVDGLMG</sequence>
<dbReference type="EMBL" id="CAJNRD030001123">
    <property type="protein sequence ID" value="CAG5102672.1"/>
    <property type="molecule type" value="Genomic_DNA"/>
</dbReference>
<protein>
    <submittedName>
        <fullName evidence="2">Uncharacterized protein</fullName>
    </submittedName>
</protein>
<dbReference type="Proteomes" id="UP000786811">
    <property type="component" value="Unassembled WGS sequence"/>
</dbReference>
<dbReference type="AlphaFoldDB" id="A0A8J2HMN4"/>
<accession>A0A8J2HMN4</accession>
<keyword evidence="3" id="KW-1185">Reference proteome</keyword>
<proteinExistence type="predicted"/>
<feature type="signal peptide" evidence="1">
    <location>
        <begin position="1"/>
        <end position="21"/>
    </location>
</feature>
<evidence type="ECO:0000313" key="3">
    <source>
        <dbReference type="Proteomes" id="UP000786811"/>
    </source>
</evidence>
<evidence type="ECO:0000313" key="2">
    <source>
        <dbReference type="EMBL" id="CAG5102672.1"/>
    </source>
</evidence>